<evidence type="ECO:0000313" key="2">
    <source>
        <dbReference type="Proteomes" id="UP000029223"/>
    </source>
</evidence>
<comment type="caution">
    <text evidence="1">The sequence shown here is derived from an EMBL/GenBank/DDBJ whole genome shotgun (WGS) entry which is preliminary data.</text>
</comment>
<proteinExistence type="predicted"/>
<organism evidence="1 2">
    <name type="scientific">Vibrio variabilis</name>
    <dbReference type="NCBI Taxonomy" id="990271"/>
    <lineage>
        <taxon>Bacteria</taxon>
        <taxon>Pseudomonadati</taxon>
        <taxon>Pseudomonadota</taxon>
        <taxon>Gammaproteobacteria</taxon>
        <taxon>Vibrionales</taxon>
        <taxon>Vibrionaceae</taxon>
        <taxon>Vibrio</taxon>
    </lineage>
</organism>
<keyword evidence="2" id="KW-1185">Reference proteome</keyword>
<reference evidence="2" key="2">
    <citation type="submission" date="2014-09" db="EMBL/GenBank/DDBJ databases">
        <authorList>
            <consortium name="NBRP consortium"/>
            <person name="Sawabe T."/>
            <person name="Meirelles P."/>
            <person name="Nakanishi M."/>
            <person name="Sayaka M."/>
            <person name="Hattori M."/>
            <person name="Ohkuma M."/>
        </authorList>
    </citation>
    <scope>NUCLEOTIDE SEQUENCE [LARGE SCALE GENOMIC DNA]</scope>
    <source>
        <strain evidence="2">JCM 19239</strain>
    </source>
</reference>
<sequence length="56" mass="6243">MGAWATLCTLNGFELVQIEKGEESVTHKGKPCPFSYFSTFHNDALPTTSPLLQRGW</sequence>
<evidence type="ECO:0000313" key="1">
    <source>
        <dbReference type="EMBL" id="GAL30648.1"/>
    </source>
</evidence>
<gene>
    <name evidence="1" type="ORF">JCM19239_1422</name>
</gene>
<name>A0ABQ0JPI7_9VIBR</name>
<reference evidence="2" key="1">
    <citation type="submission" date="2014-09" db="EMBL/GenBank/DDBJ databases">
        <title>Vibrio variabilis JCM 19239. (C206) whole genome shotgun sequence.</title>
        <authorList>
            <person name="Sawabe T."/>
            <person name="Meirelles P."/>
            <person name="Nakanishi M."/>
            <person name="Sayaka M."/>
            <person name="Hattori M."/>
            <person name="Ohkuma M."/>
        </authorList>
    </citation>
    <scope>NUCLEOTIDE SEQUENCE [LARGE SCALE GENOMIC DNA]</scope>
    <source>
        <strain evidence="2">JCM 19239</strain>
    </source>
</reference>
<protein>
    <submittedName>
        <fullName evidence="1">Uncharacterized protein</fullName>
    </submittedName>
</protein>
<accession>A0ABQ0JPI7</accession>
<dbReference type="EMBL" id="BBMS01000104">
    <property type="protein sequence ID" value="GAL30648.1"/>
    <property type="molecule type" value="Genomic_DNA"/>
</dbReference>
<dbReference type="Proteomes" id="UP000029223">
    <property type="component" value="Unassembled WGS sequence"/>
</dbReference>